<reference evidence="2" key="2">
    <citation type="submission" date="2022-06" db="UniProtKB">
        <authorList>
            <consortium name="EnsemblMetazoa"/>
        </authorList>
    </citation>
    <scope>IDENTIFICATION</scope>
    <source>
        <strain evidence="2">PS312</strain>
    </source>
</reference>
<sequence>MAPRRANRAAGSASAAAAAAPAAPSSAAPPDRLRRTKRTAQQSIRNITSRQNQLILQAREQFNARAGTSPSSRRAAVQPSAALEPGTVLTEDEKLQREVQDLMADIGEDTRDPEYLKL</sequence>
<feature type="compositionally biased region" description="Polar residues" evidence="1">
    <location>
        <begin position="39"/>
        <end position="51"/>
    </location>
</feature>
<proteinExistence type="predicted"/>
<feature type="compositionally biased region" description="Low complexity" evidence="1">
    <location>
        <begin position="1"/>
        <end position="30"/>
    </location>
</feature>
<dbReference type="Proteomes" id="UP000005239">
    <property type="component" value="Unassembled WGS sequence"/>
</dbReference>
<evidence type="ECO:0000256" key="1">
    <source>
        <dbReference type="SAM" id="MobiDB-lite"/>
    </source>
</evidence>
<dbReference type="AlphaFoldDB" id="A0A2A6CFT1"/>
<accession>A0A2A6CFT1</accession>
<keyword evidence="3" id="KW-1185">Reference proteome</keyword>
<name>A0A2A6CFT1_PRIPA</name>
<reference evidence="3" key="1">
    <citation type="journal article" date="2008" name="Nat. Genet.">
        <title>The Pristionchus pacificus genome provides a unique perspective on nematode lifestyle and parasitism.</title>
        <authorList>
            <person name="Dieterich C."/>
            <person name="Clifton S.W."/>
            <person name="Schuster L.N."/>
            <person name="Chinwalla A."/>
            <person name="Delehaunty K."/>
            <person name="Dinkelacker I."/>
            <person name="Fulton L."/>
            <person name="Fulton R."/>
            <person name="Godfrey J."/>
            <person name="Minx P."/>
            <person name="Mitreva M."/>
            <person name="Roeseler W."/>
            <person name="Tian H."/>
            <person name="Witte H."/>
            <person name="Yang S.P."/>
            <person name="Wilson R.K."/>
            <person name="Sommer R.J."/>
        </authorList>
    </citation>
    <scope>NUCLEOTIDE SEQUENCE [LARGE SCALE GENOMIC DNA]</scope>
    <source>
        <strain evidence="3">PS312</strain>
    </source>
</reference>
<feature type="region of interest" description="Disordered" evidence="1">
    <location>
        <begin position="64"/>
        <end position="86"/>
    </location>
</feature>
<feature type="region of interest" description="Disordered" evidence="1">
    <location>
        <begin position="1"/>
        <end position="51"/>
    </location>
</feature>
<protein>
    <submittedName>
        <fullName evidence="2">Uncharacterized protein</fullName>
    </submittedName>
</protein>
<accession>A0A8R1YY96</accession>
<evidence type="ECO:0000313" key="3">
    <source>
        <dbReference type="Proteomes" id="UP000005239"/>
    </source>
</evidence>
<dbReference type="EnsemblMetazoa" id="PPA38341.1">
    <property type="protein sequence ID" value="PPA38341.1"/>
    <property type="gene ID" value="WBGene00276710"/>
</dbReference>
<organism evidence="2 3">
    <name type="scientific">Pristionchus pacificus</name>
    <name type="common">Parasitic nematode worm</name>
    <dbReference type="NCBI Taxonomy" id="54126"/>
    <lineage>
        <taxon>Eukaryota</taxon>
        <taxon>Metazoa</taxon>
        <taxon>Ecdysozoa</taxon>
        <taxon>Nematoda</taxon>
        <taxon>Chromadorea</taxon>
        <taxon>Rhabditida</taxon>
        <taxon>Rhabditina</taxon>
        <taxon>Diplogasteromorpha</taxon>
        <taxon>Diplogasteroidea</taxon>
        <taxon>Neodiplogasteridae</taxon>
        <taxon>Pristionchus</taxon>
    </lineage>
</organism>
<gene>
    <name evidence="2" type="primary">WBGene00276710</name>
</gene>
<evidence type="ECO:0000313" key="2">
    <source>
        <dbReference type="EnsemblMetazoa" id="PPA38341.1"/>
    </source>
</evidence>